<keyword evidence="2" id="KW-1185">Reference proteome</keyword>
<dbReference type="EMBL" id="JBHSUB010000010">
    <property type="protein sequence ID" value="MFC6378352.1"/>
    <property type="molecule type" value="Genomic_DNA"/>
</dbReference>
<sequence length="109" mass="12282">AFLNAYGLSRFAPLPYEPRDLPINNLAGYRQKGSHESDPVVFYTFPATFEKEIATGFNPKLFADVLKQSGMLTPPASGRGYQRKSPRIEGRQINVFVLSFMPEENDQPE</sequence>
<organism evidence="1 2">
    <name type="scientific">Tatumella terrea</name>
    <dbReference type="NCBI Taxonomy" id="419007"/>
    <lineage>
        <taxon>Bacteria</taxon>
        <taxon>Pseudomonadati</taxon>
        <taxon>Pseudomonadota</taxon>
        <taxon>Gammaproteobacteria</taxon>
        <taxon>Enterobacterales</taxon>
        <taxon>Erwiniaceae</taxon>
        <taxon>Tatumella</taxon>
    </lineage>
</organism>
<proteinExistence type="predicted"/>
<dbReference type="Proteomes" id="UP001596230">
    <property type="component" value="Unassembled WGS sequence"/>
</dbReference>
<name>A0ABW1VX91_9GAMM</name>
<comment type="caution">
    <text evidence="1">The sequence shown here is derived from an EMBL/GenBank/DDBJ whole genome shotgun (WGS) entry which is preliminary data.</text>
</comment>
<evidence type="ECO:0000313" key="2">
    <source>
        <dbReference type="Proteomes" id="UP001596230"/>
    </source>
</evidence>
<protein>
    <submittedName>
        <fullName evidence="1">DNA primase</fullName>
    </submittedName>
</protein>
<reference evidence="2" key="1">
    <citation type="journal article" date="2019" name="Int. J. Syst. Evol. Microbiol.">
        <title>The Global Catalogue of Microorganisms (GCM) 10K type strain sequencing project: providing services to taxonomists for standard genome sequencing and annotation.</title>
        <authorList>
            <consortium name="The Broad Institute Genomics Platform"/>
            <consortium name="The Broad Institute Genome Sequencing Center for Infectious Disease"/>
            <person name="Wu L."/>
            <person name="Ma J."/>
        </authorList>
    </citation>
    <scope>NUCLEOTIDE SEQUENCE [LARGE SCALE GENOMIC DNA]</scope>
    <source>
        <strain evidence="2">CGMCC 1.18518</strain>
    </source>
</reference>
<evidence type="ECO:0000313" key="1">
    <source>
        <dbReference type="EMBL" id="MFC6378352.1"/>
    </source>
</evidence>
<gene>
    <name evidence="1" type="ORF">ACFP9W_09665</name>
</gene>
<accession>A0ABW1VX91</accession>
<feature type="non-terminal residue" evidence="1">
    <location>
        <position position="1"/>
    </location>
</feature>